<dbReference type="Proteomes" id="UP000198981">
    <property type="component" value="Unassembled WGS sequence"/>
</dbReference>
<keyword evidence="3" id="KW-1185">Reference proteome</keyword>
<evidence type="ECO:0000313" key="2">
    <source>
        <dbReference type="EMBL" id="SCX60343.1"/>
    </source>
</evidence>
<feature type="compositionally biased region" description="Basic and acidic residues" evidence="1">
    <location>
        <begin position="11"/>
        <end position="36"/>
    </location>
</feature>
<dbReference type="AlphaFoldDB" id="A0A1G4Z3U9"/>
<accession>A0A1G4Z3U9</accession>
<organism evidence="2 3">
    <name type="scientific">Klenkia marina</name>
    <dbReference type="NCBI Taxonomy" id="1960309"/>
    <lineage>
        <taxon>Bacteria</taxon>
        <taxon>Bacillati</taxon>
        <taxon>Actinomycetota</taxon>
        <taxon>Actinomycetes</taxon>
        <taxon>Geodermatophilales</taxon>
        <taxon>Geodermatophilaceae</taxon>
        <taxon>Klenkia</taxon>
    </lineage>
</organism>
<feature type="compositionally biased region" description="Polar residues" evidence="1">
    <location>
        <begin position="1"/>
        <end position="10"/>
    </location>
</feature>
<protein>
    <submittedName>
        <fullName evidence="2">Uncharacterized protein</fullName>
    </submittedName>
</protein>
<dbReference type="STRING" id="1960309.SAMN03159343_4078"/>
<sequence>MTTPSEYRNQGTHEPRRDASGAPDHDGIAGEARADEQPALERPTGLGAFVRGLFRPHDHN</sequence>
<name>A0A1G4Z3U9_9ACTN</name>
<feature type="region of interest" description="Disordered" evidence="1">
    <location>
        <begin position="1"/>
        <end position="60"/>
    </location>
</feature>
<gene>
    <name evidence="2" type="ORF">SAMN03159343_4078</name>
</gene>
<evidence type="ECO:0000256" key="1">
    <source>
        <dbReference type="SAM" id="MobiDB-lite"/>
    </source>
</evidence>
<proteinExistence type="predicted"/>
<evidence type="ECO:0000313" key="3">
    <source>
        <dbReference type="Proteomes" id="UP000198981"/>
    </source>
</evidence>
<reference evidence="3" key="1">
    <citation type="submission" date="2016-10" db="EMBL/GenBank/DDBJ databases">
        <authorList>
            <person name="Varghese N."/>
            <person name="Submissions S."/>
        </authorList>
    </citation>
    <scope>NUCLEOTIDE SEQUENCE [LARGE SCALE GENOMIC DNA]</scope>
    <source>
        <strain evidence="3">DSM 45722</strain>
    </source>
</reference>
<dbReference type="EMBL" id="FMUH01000009">
    <property type="protein sequence ID" value="SCX60343.1"/>
    <property type="molecule type" value="Genomic_DNA"/>
</dbReference>